<gene>
    <name evidence="1" type="ORF">BK665_05565</name>
</gene>
<evidence type="ECO:0000313" key="2">
    <source>
        <dbReference type="Proteomes" id="UP000283627"/>
    </source>
</evidence>
<dbReference type="CDD" id="cd02208">
    <property type="entry name" value="cupin_RmlC-like"/>
    <property type="match status" value="1"/>
</dbReference>
<name>A0A423KQW1_9PSED</name>
<reference evidence="1 2" key="1">
    <citation type="submission" date="2016-10" db="EMBL/GenBank/DDBJ databases">
        <title>Comparative genome analysis of multiple Pseudomonas spp. focuses on biocontrol and plant growth promoting traits.</title>
        <authorList>
            <person name="Tao X.-Y."/>
            <person name="Taylor C.G."/>
        </authorList>
    </citation>
    <scope>NUCLEOTIDE SEQUENCE [LARGE SCALE GENOMIC DNA]</scope>
    <source>
        <strain evidence="1 2">39A2</strain>
    </source>
</reference>
<proteinExistence type="predicted"/>
<organism evidence="1 2">
    <name type="scientific">Pseudomonas frederiksbergensis</name>
    <dbReference type="NCBI Taxonomy" id="104087"/>
    <lineage>
        <taxon>Bacteria</taxon>
        <taxon>Pseudomonadati</taxon>
        <taxon>Pseudomonadota</taxon>
        <taxon>Gammaproteobacteria</taxon>
        <taxon>Pseudomonadales</taxon>
        <taxon>Pseudomonadaceae</taxon>
        <taxon>Pseudomonas</taxon>
    </lineage>
</organism>
<accession>A0A423KQW1</accession>
<dbReference type="OrthoDB" id="6868104at2"/>
<sequence>MSVKTSEMLLLVPNGYPVWIDVPQATTGGAGTAMRFVLPVNAHNLPLMHRHETKLVVALSGELEIRSGRQRIALLKEGEAVKLDPCTAHRIHQQGACPSTVGIVLWPGVVESAFRELAEAAKHNTILRSEMVEILSRYGVVWTNDAVREEPQTPIVRPLQEWFAELPETVAKLVELKWAALGNNLARSARSPVSLPPRALEVSRKCKL</sequence>
<evidence type="ECO:0008006" key="3">
    <source>
        <dbReference type="Google" id="ProtNLM"/>
    </source>
</evidence>
<comment type="caution">
    <text evidence="1">The sequence shown here is derived from an EMBL/GenBank/DDBJ whole genome shotgun (WGS) entry which is preliminary data.</text>
</comment>
<evidence type="ECO:0000313" key="1">
    <source>
        <dbReference type="EMBL" id="RON57564.1"/>
    </source>
</evidence>
<dbReference type="Gene3D" id="2.60.120.10">
    <property type="entry name" value="Jelly Rolls"/>
    <property type="match status" value="1"/>
</dbReference>
<dbReference type="EMBL" id="MOBP01000003">
    <property type="protein sequence ID" value="RON57564.1"/>
    <property type="molecule type" value="Genomic_DNA"/>
</dbReference>
<dbReference type="Proteomes" id="UP000283627">
    <property type="component" value="Unassembled WGS sequence"/>
</dbReference>
<dbReference type="InterPro" id="IPR014710">
    <property type="entry name" value="RmlC-like_jellyroll"/>
</dbReference>
<dbReference type="AlphaFoldDB" id="A0A423KQW1"/>
<dbReference type="SUPFAM" id="SSF51182">
    <property type="entry name" value="RmlC-like cupins"/>
    <property type="match status" value="1"/>
</dbReference>
<dbReference type="RefSeq" id="WP_123403744.1">
    <property type="nucleotide sequence ID" value="NZ_MOBP01000003.1"/>
</dbReference>
<dbReference type="InterPro" id="IPR011051">
    <property type="entry name" value="RmlC_Cupin_sf"/>
</dbReference>
<protein>
    <recommendedName>
        <fullName evidence="3">Cupin 2 conserved barrel domain-containing protein</fullName>
    </recommendedName>
</protein>